<dbReference type="AlphaFoldDB" id="A0A1F7Y4W8"/>
<protein>
    <submittedName>
        <fullName evidence="2">Uncharacterized protein</fullName>
    </submittedName>
</protein>
<name>A0A1F7Y4W8_9BACT</name>
<organism evidence="2 3">
    <name type="scientific">Candidatus Woesebacteria bacterium RIFCSPHIGHO2_01_FULL_38_9b</name>
    <dbReference type="NCBI Taxonomy" id="1802493"/>
    <lineage>
        <taxon>Bacteria</taxon>
        <taxon>Candidatus Woeseibacteriota</taxon>
    </lineage>
</organism>
<keyword evidence="1" id="KW-0472">Membrane</keyword>
<keyword evidence="1" id="KW-0812">Transmembrane</keyword>
<reference evidence="2 3" key="1">
    <citation type="journal article" date="2016" name="Nat. Commun.">
        <title>Thousands of microbial genomes shed light on interconnected biogeochemical processes in an aquifer system.</title>
        <authorList>
            <person name="Anantharaman K."/>
            <person name="Brown C.T."/>
            <person name="Hug L.A."/>
            <person name="Sharon I."/>
            <person name="Castelle C.J."/>
            <person name="Probst A.J."/>
            <person name="Thomas B.C."/>
            <person name="Singh A."/>
            <person name="Wilkins M.J."/>
            <person name="Karaoz U."/>
            <person name="Brodie E.L."/>
            <person name="Williams K.H."/>
            <person name="Hubbard S.S."/>
            <person name="Banfield J.F."/>
        </authorList>
    </citation>
    <scope>NUCLEOTIDE SEQUENCE [LARGE SCALE GENOMIC DNA]</scope>
</reference>
<evidence type="ECO:0000313" key="3">
    <source>
        <dbReference type="Proteomes" id="UP000178750"/>
    </source>
</evidence>
<comment type="caution">
    <text evidence="2">The sequence shown here is derived from an EMBL/GenBank/DDBJ whole genome shotgun (WGS) entry which is preliminary data.</text>
</comment>
<keyword evidence="1" id="KW-1133">Transmembrane helix</keyword>
<evidence type="ECO:0000313" key="2">
    <source>
        <dbReference type="EMBL" id="OGM22356.1"/>
    </source>
</evidence>
<dbReference type="Proteomes" id="UP000178750">
    <property type="component" value="Unassembled WGS sequence"/>
</dbReference>
<feature type="transmembrane region" description="Helical" evidence="1">
    <location>
        <begin position="24"/>
        <end position="53"/>
    </location>
</feature>
<gene>
    <name evidence="2" type="ORF">A2863_02120</name>
</gene>
<sequence>MSVERKSLAEKAVELSKKVDKYTIAIGAGIYVLISPAAGLALIIGSVITLLPANAIEKWLKKRKAQTS</sequence>
<accession>A0A1F7Y4W8</accession>
<proteinExistence type="predicted"/>
<evidence type="ECO:0000256" key="1">
    <source>
        <dbReference type="SAM" id="Phobius"/>
    </source>
</evidence>
<dbReference type="EMBL" id="MGGF01000004">
    <property type="protein sequence ID" value="OGM22356.1"/>
    <property type="molecule type" value="Genomic_DNA"/>
</dbReference>